<dbReference type="PANTHER" id="PTHR43201">
    <property type="entry name" value="ACYL-COA SYNTHETASE"/>
    <property type="match status" value="1"/>
</dbReference>
<evidence type="ECO:0000313" key="5">
    <source>
        <dbReference type="EMBL" id="RJL34334.1"/>
    </source>
</evidence>
<reference evidence="5 6" key="1">
    <citation type="submission" date="2018-09" db="EMBL/GenBank/DDBJ databases">
        <title>YIM 75507 draft genome.</title>
        <authorList>
            <person name="Tang S."/>
            <person name="Feng Y."/>
        </authorList>
    </citation>
    <scope>NUCLEOTIDE SEQUENCE [LARGE SCALE GENOMIC DNA]</scope>
    <source>
        <strain evidence="5 6">YIM 75507</strain>
    </source>
</reference>
<protein>
    <submittedName>
        <fullName evidence="5">Long-chain fatty acid--CoA ligase</fullName>
    </submittedName>
</protein>
<dbReference type="SUPFAM" id="SSF56801">
    <property type="entry name" value="Acetyl-CoA synthetase-like"/>
    <property type="match status" value="1"/>
</dbReference>
<dbReference type="InterPro" id="IPR045851">
    <property type="entry name" value="AMP-bd_C_sf"/>
</dbReference>
<dbReference type="CDD" id="cd04433">
    <property type="entry name" value="AFD_class_I"/>
    <property type="match status" value="1"/>
</dbReference>
<accession>A0A3A4B9E3</accession>
<proteinExistence type="inferred from homology"/>
<organism evidence="5 6">
    <name type="scientific">Bailinhaonella thermotolerans</name>
    <dbReference type="NCBI Taxonomy" id="1070861"/>
    <lineage>
        <taxon>Bacteria</taxon>
        <taxon>Bacillati</taxon>
        <taxon>Actinomycetota</taxon>
        <taxon>Actinomycetes</taxon>
        <taxon>Streptosporangiales</taxon>
        <taxon>Streptosporangiaceae</taxon>
        <taxon>Bailinhaonella</taxon>
    </lineage>
</organism>
<dbReference type="OrthoDB" id="4495845at2"/>
<evidence type="ECO:0000256" key="2">
    <source>
        <dbReference type="ARBA" id="ARBA00022598"/>
    </source>
</evidence>
<comment type="caution">
    <text evidence="5">The sequence shown here is derived from an EMBL/GenBank/DDBJ whole genome shotgun (WGS) entry which is preliminary data.</text>
</comment>
<sequence>MPQSGPQPGLQPEPSSGPPPGPPGTPPGRTLLSPEGRARLAADPGLGGGNVLRSALSVAAHPDLPFIRSGRPLAACGGGARAEFSLRELDRLVQSWSAYYLGRGVRPRDRVAVYIEDSFAYSVHFHALAQIGAIGVLINSKAPPATALELCRRTGPVGLYTTESRAASLEPELSGPDGPRWTVTAEDLPAPPEAALPEEARFRHAPEDPVSILHSSGTTGIPKPAVQTHHSSIAGPRFRLTGFIDPPEAVMMAAQPQSHLGSVMYACYAILAGTPLVPLYDPTGAELAAAIAEHRPTTVMAFAHAYAELAETEVAPGALDSVDGWVTMGDAIHEAHLRSILAKRDPGLPPAVFYDRFGSTELGWGIMVHPRSLASPRDDRCVGRPDGVAEVAVLREDGTRAGPGEVGLFAARGPTITAGYWNDSDTTYRSRLAGYWLSGDLAYQDADGDFYQVDRAVDAIETSAGTAHSVRMEEFLLSELPAIADCAVVAGRHHAETVPVAVCAAVDPGVGAGELLAAANKALRAAGLPEIAVLEVVPSAADIPQGVTGKVLKRLLRGRYAALHEYLAGRDSAAVATTIELREP</sequence>
<evidence type="ECO:0000256" key="3">
    <source>
        <dbReference type="SAM" id="MobiDB-lite"/>
    </source>
</evidence>
<dbReference type="InterPro" id="IPR042099">
    <property type="entry name" value="ANL_N_sf"/>
</dbReference>
<gene>
    <name evidence="5" type="ORF">D5H75_07765</name>
</gene>
<feature type="compositionally biased region" description="Pro residues" evidence="3">
    <location>
        <begin position="9"/>
        <end position="26"/>
    </location>
</feature>
<dbReference type="PANTHER" id="PTHR43201:SF5">
    <property type="entry name" value="MEDIUM-CHAIN ACYL-COA LIGASE ACSF2, MITOCHONDRIAL"/>
    <property type="match status" value="1"/>
</dbReference>
<dbReference type="RefSeq" id="WP_119925635.1">
    <property type="nucleotide sequence ID" value="NZ_QZEY01000002.1"/>
</dbReference>
<evidence type="ECO:0000259" key="4">
    <source>
        <dbReference type="Pfam" id="PF00501"/>
    </source>
</evidence>
<dbReference type="Gene3D" id="3.30.300.30">
    <property type="match status" value="1"/>
</dbReference>
<keyword evidence="6" id="KW-1185">Reference proteome</keyword>
<dbReference type="AlphaFoldDB" id="A0A3A4B9E3"/>
<dbReference type="Proteomes" id="UP000265768">
    <property type="component" value="Unassembled WGS sequence"/>
</dbReference>
<keyword evidence="2 5" id="KW-0436">Ligase</keyword>
<dbReference type="Pfam" id="PF00501">
    <property type="entry name" value="AMP-binding"/>
    <property type="match status" value="1"/>
</dbReference>
<name>A0A3A4B9E3_9ACTN</name>
<dbReference type="GO" id="GO:0006631">
    <property type="term" value="P:fatty acid metabolic process"/>
    <property type="evidence" value="ECO:0007669"/>
    <property type="project" value="TreeGrafter"/>
</dbReference>
<evidence type="ECO:0000313" key="6">
    <source>
        <dbReference type="Proteomes" id="UP000265768"/>
    </source>
</evidence>
<evidence type="ECO:0000256" key="1">
    <source>
        <dbReference type="ARBA" id="ARBA00006432"/>
    </source>
</evidence>
<dbReference type="PROSITE" id="PS00455">
    <property type="entry name" value="AMP_BINDING"/>
    <property type="match status" value="1"/>
</dbReference>
<dbReference type="InterPro" id="IPR020845">
    <property type="entry name" value="AMP-binding_CS"/>
</dbReference>
<feature type="domain" description="AMP-dependent synthetase/ligase" evidence="4">
    <location>
        <begin position="60"/>
        <end position="421"/>
    </location>
</feature>
<dbReference type="Gene3D" id="3.40.50.12780">
    <property type="entry name" value="N-terminal domain of ligase-like"/>
    <property type="match status" value="1"/>
</dbReference>
<dbReference type="EMBL" id="QZEY01000002">
    <property type="protein sequence ID" value="RJL34334.1"/>
    <property type="molecule type" value="Genomic_DNA"/>
</dbReference>
<comment type="similarity">
    <text evidence="1">Belongs to the ATP-dependent AMP-binding enzyme family.</text>
</comment>
<feature type="region of interest" description="Disordered" evidence="3">
    <location>
        <begin position="1"/>
        <end position="34"/>
    </location>
</feature>
<dbReference type="GO" id="GO:0031956">
    <property type="term" value="F:medium-chain fatty acid-CoA ligase activity"/>
    <property type="evidence" value="ECO:0007669"/>
    <property type="project" value="TreeGrafter"/>
</dbReference>
<dbReference type="InterPro" id="IPR000873">
    <property type="entry name" value="AMP-dep_synth/lig_dom"/>
</dbReference>